<evidence type="ECO:0000313" key="2">
    <source>
        <dbReference type="Proteomes" id="UP000676386"/>
    </source>
</evidence>
<evidence type="ECO:0000313" key="1">
    <source>
        <dbReference type="EMBL" id="MBS0031058.1"/>
    </source>
</evidence>
<evidence type="ECO:0008006" key="3">
    <source>
        <dbReference type="Google" id="ProtNLM"/>
    </source>
</evidence>
<proteinExistence type="predicted"/>
<organism evidence="1 2">
    <name type="scientific">Chitinophaga hostae</name>
    <dbReference type="NCBI Taxonomy" id="2831022"/>
    <lineage>
        <taxon>Bacteria</taxon>
        <taxon>Pseudomonadati</taxon>
        <taxon>Bacteroidota</taxon>
        <taxon>Chitinophagia</taxon>
        <taxon>Chitinophagales</taxon>
        <taxon>Chitinophagaceae</taxon>
        <taxon>Chitinophaga</taxon>
    </lineage>
</organism>
<keyword evidence="2" id="KW-1185">Reference proteome</keyword>
<protein>
    <recommendedName>
        <fullName evidence="3">DKNYY family protein</fullName>
    </recommendedName>
</protein>
<sequence>MKHWMLYVLLLFAGLEKATAQGGVYLKGVDGRPFFEKSYVDIQGSPYLQDDWAKGTVEFKDGKAYKDVELKYDQVRDALLFKNEKGEPFEFSKPVKAFSLTNRKDNRQLVFRNGYNPVKGATADSYYELLADGAMQLLLRKSKKIREDKAYGSATTVRTVEEYVNYYISKNGTPVNIKKSEKAVLEAIGGNSAALEAYIRSNKLNLKNDEDLVKLIVYCNGLTPGTK</sequence>
<reference evidence="1 2" key="1">
    <citation type="submission" date="2021-04" db="EMBL/GenBank/DDBJ databases">
        <title>Chitinophaga sp. nov., isolated from the rhizosphere soil.</title>
        <authorList>
            <person name="He S."/>
        </authorList>
    </citation>
    <scope>NUCLEOTIDE SEQUENCE [LARGE SCALE GENOMIC DNA]</scope>
    <source>
        <strain evidence="1 2">2R12</strain>
    </source>
</reference>
<accession>A0ABS5J760</accession>
<name>A0ABS5J760_9BACT</name>
<dbReference type="Proteomes" id="UP000676386">
    <property type="component" value="Unassembled WGS sequence"/>
</dbReference>
<dbReference type="EMBL" id="JAGTXB010000019">
    <property type="protein sequence ID" value="MBS0031058.1"/>
    <property type="molecule type" value="Genomic_DNA"/>
</dbReference>
<dbReference type="RefSeq" id="WP_211976195.1">
    <property type="nucleotide sequence ID" value="NZ_CBFHAM010000010.1"/>
</dbReference>
<gene>
    <name evidence="1" type="ORF">KE626_27270</name>
</gene>
<comment type="caution">
    <text evidence="1">The sequence shown here is derived from an EMBL/GenBank/DDBJ whole genome shotgun (WGS) entry which is preliminary data.</text>
</comment>